<keyword evidence="3" id="KW-0732">Signal</keyword>
<keyword evidence="2" id="KW-1133">Transmembrane helix</keyword>
<dbReference type="EMBL" id="JAOAOG010000266">
    <property type="protein sequence ID" value="KAJ6234804.1"/>
    <property type="molecule type" value="Genomic_DNA"/>
</dbReference>
<feature type="chain" id="PRO_5045514985" evidence="3">
    <location>
        <begin position="21"/>
        <end position="475"/>
    </location>
</feature>
<evidence type="ECO:0000313" key="4">
    <source>
        <dbReference type="EMBL" id="KAJ6234804.1"/>
    </source>
</evidence>
<feature type="transmembrane region" description="Helical" evidence="2">
    <location>
        <begin position="420"/>
        <end position="441"/>
    </location>
</feature>
<keyword evidence="5" id="KW-1185">Reference proteome</keyword>
<evidence type="ECO:0000313" key="5">
    <source>
        <dbReference type="Proteomes" id="UP001150062"/>
    </source>
</evidence>
<dbReference type="Proteomes" id="UP001150062">
    <property type="component" value="Unassembled WGS sequence"/>
</dbReference>
<evidence type="ECO:0000256" key="3">
    <source>
        <dbReference type="SAM" id="SignalP"/>
    </source>
</evidence>
<organism evidence="4 5">
    <name type="scientific">Anaeramoeba flamelloides</name>
    <dbReference type="NCBI Taxonomy" id="1746091"/>
    <lineage>
        <taxon>Eukaryota</taxon>
        <taxon>Metamonada</taxon>
        <taxon>Anaeramoebidae</taxon>
        <taxon>Anaeramoeba</taxon>
    </lineage>
</organism>
<feature type="transmembrane region" description="Helical" evidence="2">
    <location>
        <begin position="396"/>
        <end position="414"/>
    </location>
</feature>
<feature type="transmembrane region" description="Helical" evidence="2">
    <location>
        <begin position="174"/>
        <end position="191"/>
    </location>
</feature>
<keyword evidence="2" id="KW-0472">Membrane</keyword>
<evidence type="ECO:0000256" key="2">
    <source>
        <dbReference type="SAM" id="Phobius"/>
    </source>
</evidence>
<reference evidence="4" key="1">
    <citation type="submission" date="2022-08" db="EMBL/GenBank/DDBJ databases">
        <title>Novel sulfate-reducing endosymbionts in the free-living metamonad Anaeramoeba.</title>
        <authorList>
            <person name="Jerlstrom-Hultqvist J."/>
            <person name="Cepicka I."/>
            <person name="Gallot-Lavallee L."/>
            <person name="Salas-Leiva D."/>
            <person name="Curtis B.A."/>
            <person name="Zahonova K."/>
            <person name="Pipaliya S."/>
            <person name="Dacks J."/>
            <person name="Roger A.J."/>
        </authorList>
    </citation>
    <scope>NUCLEOTIDE SEQUENCE</scope>
    <source>
        <strain evidence="4">Schooner1</strain>
    </source>
</reference>
<feature type="transmembrane region" description="Helical" evidence="2">
    <location>
        <begin position="142"/>
        <end position="162"/>
    </location>
</feature>
<evidence type="ECO:0000256" key="1">
    <source>
        <dbReference type="SAM" id="MobiDB-lite"/>
    </source>
</evidence>
<accession>A0ABQ8XQZ2</accession>
<protein>
    <submittedName>
        <fullName evidence="4">Uncharacterized protein</fullName>
    </submittedName>
</protein>
<feature type="compositionally biased region" description="Polar residues" evidence="1">
    <location>
        <begin position="250"/>
        <end position="264"/>
    </location>
</feature>
<feature type="transmembrane region" description="Helical" evidence="2">
    <location>
        <begin position="453"/>
        <end position="472"/>
    </location>
</feature>
<comment type="caution">
    <text evidence="4">The sequence shown here is derived from an EMBL/GenBank/DDBJ whole genome shotgun (WGS) entry which is preliminary data.</text>
</comment>
<keyword evidence="2" id="KW-0812">Transmembrane</keyword>
<feature type="transmembrane region" description="Helical" evidence="2">
    <location>
        <begin position="40"/>
        <end position="62"/>
    </location>
</feature>
<feature type="signal peptide" evidence="3">
    <location>
        <begin position="1"/>
        <end position="20"/>
    </location>
</feature>
<feature type="region of interest" description="Disordered" evidence="1">
    <location>
        <begin position="242"/>
        <end position="274"/>
    </location>
</feature>
<feature type="transmembrane region" description="Helical" evidence="2">
    <location>
        <begin position="295"/>
        <end position="314"/>
    </location>
</feature>
<name>A0ABQ8XQZ2_9EUKA</name>
<gene>
    <name evidence="4" type="ORF">M0813_28781</name>
</gene>
<feature type="transmembrane region" description="Helical" evidence="2">
    <location>
        <begin position="334"/>
        <end position="351"/>
    </location>
</feature>
<sequence>MKHQPNFFLLLFSQLLSVLGDSLGQRANRVKFKKSRKKMLIATTIVSSIQVFVVLIILEYTLPPSLVSRIYINNKRIQCYQEIDYEFKDMKCTTETCTPMECPRGGPITMFKLLFHEPIFLVNGVLNLLYYSTTFMLYKEPLGLIILVLASLTSSFLIVPINKMFGSPSSTAPIPPYLYILGIIGSLFCIIERPAKEYMKEKKQAKSVGASKLDKSELTINLIKQPLMSSSSDNIDFQSMSYENEDGSKSESANTNNVNNIGNHSDSKGKHQGTNKKTAKFWKNFKNQELIRHSLAIFIPYIIQAIIEASWFVLQVYYNNYTRSNVFTYTSLDQILLPFYIFPFIIIVDAIRPLKKCIFDGTDTEESTIDALKGVWKEAPWITLFFYRFFSNTKQVIYYYLAILYDLNSVYLQLTFIRVILSWIAALVLSVFIPKLIGTTAEERNQIKSKTNIINKSLGTIFIVISLIILNITKK</sequence>
<proteinExistence type="predicted"/>